<keyword evidence="18" id="KW-1185">Reference proteome</keyword>
<dbReference type="Gene3D" id="3.40.1160.10">
    <property type="entry name" value="Acetylglutamate kinase-like"/>
    <property type="match status" value="1"/>
</dbReference>
<dbReference type="GO" id="GO:0004072">
    <property type="term" value="F:aspartate kinase activity"/>
    <property type="evidence" value="ECO:0007669"/>
    <property type="project" value="UniProtKB-EC"/>
</dbReference>
<dbReference type="AlphaFoldDB" id="A0A6V7R9U0"/>
<keyword evidence="15" id="KW-0028">Amino-acid biosynthesis</keyword>
<dbReference type="InterPro" id="IPR005260">
    <property type="entry name" value="Asp_kin_monofn"/>
</dbReference>
<dbReference type="PIRSF" id="PIRSF000726">
    <property type="entry name" value="Asp_kin"/>
    <property type="match status" value="1"/>
</dbReference>
<evidence type="ECO:0000256" key="3">
    <source>
        <dbReference type="ARBA" id="ARBA00004986"/>
    </source>
</evidence>
<feature type="binding site" evidence="13">
    <location>
        <position position="179"/>
    </location>
    <ligand>
        <name>ATP</name>
        <dbReference type="ChEBI" id="CHEBI:30616"/>
    </ligand>
</feature>
<comment type="pathway">
    <text evidence="3 15">Amino-acid biosynthesis; L-methionine biosynthesis via de novo pathway; L-homoserine from L-aspartate: step 1/3.</text>
</comment>
<protein>
    <recommendedName>
        <fullName evidence="14">Aspartokinase</fullName>
        <ecNumber evidence="14">2.7.2.4</ecNumber>
    </recommendedName>
</protein>
<dbReference type="CDD" id="cd04891">
    <property type="entry name" value="ACT_AK-LysC-DapG-like_1"/>
    <property type="match status" value="1"/>
</dbReference>
<dbReference type="InterPro" id="IPR054352">
    <property type="entry name" value="ACT_Aspartokinase"/>
</dbReference>
<feature type="binding site" evidence="13">
    <location>
        <position position="48"/>
    </location>
    <ligand>
        <name>substrate</name>
    </ligand>
</feature>
<dbReference type="UniPathway" id="UPA00051">
    <property type="reaction ID" value="UER00462"/>
</dbReference>
<feature type="binding site" evidence="13">
    <location>
        <begin position="9"/>
        <end position="12"/>
    </location>
    <ligand>
        <name>ATP</name>
        <dbReference type="ChEBI" id="CHEBI:30616"/>
    </ligand>
</feature>
<reference evidence="17 18" key="1">
    <citation type="submission" date="2020-07" db="EMBL/GenBank/DDBJ databases">
        <authorList>
            <person name="Criscuolo A."/>
        </authorList>
    </citation>
    <scope>NUCLEOTIDE SEQUENCE [LARGE SCALE GENOMIC DNA]</scope>
    <source>
        <strain evidence="18">CIP 111030</strain>
    </source>
</reference>
<evidence type="ECO:0000256" key="1">
    <source>
        <dbReference type="ARBA" id="ARBA00003121"/>
    </source>
</evidence>
<dbReference type="NCBIfam" id="NF005154">
    <property type="entry name" value="PRK06635.1-2"/>
    <property type="match status" value="1"/>
</dbReference>
<comment type="caution">
    <text evidence="17">The sequence shown here is derived from an EMBL/GenBank/DDBJ whole genome shotgun (WGS) entry which is preliminary data.</text>
</comment>
<dbReference type="EC" id="2.7.2.4" evidence="14"/>
<comment type="function">
    <text evidence="1">Catalyzes the phosphorylation of the beta-carboxyl group of aspartic acid with ATP to yield 4-phospho-L-aspartate, which is involved in the branched biosynthetic pathway leading to the biosynthesis of amino acids threonine, isoleucine and methionine.</text>
</comment>
<proteinExistence type="inferred from homology"/>
<dbReference type="GO" id="GO:0019877">
    <property type="term" value="P:diaminopimelate biosynthetic process"/>
    <property type="evidence" value="ECO:0007669"/>
    <property type="project" value="UniProtKB-KW"/>
</dbReference>
<dbReference type="CDD" id="cd04246">
    <property type="entry name" value="AAK_AK-DapG-like"/>
    <property type="match status" value="1"/>
</dbReference>
<dbReference type="GO" id="GO:0009090">
    <property type="term" value="P:homoserine biosynthetic process"/>
    <property type="evidence" value="ECO:0007669"/>
    <property type="project" value="TreeGrafter"/>
</dbReference>
<dbReference type="SUPFAM" id="SSF55021">
    <property type="entry name" value="ACT-like"/>
    <property type="match status" value="2"/>
</dbReference>
<evidence type="ECO:0000256" key="13">
    <source>
        <dbReference type="PIRSR" id="PIRSR000726-1"/>
    </source>
</evidence>
<evidence type="ECO:0000256" key="2">
    <source>
        <dbReference type="ARBA" id="ARBA00004766"/>
    </source>
</evidence>
<dbReference type="NCBIfam" id="NF005155">
    <property type="entry name" value="PRK06635.1-4"/>
    <property type="match status" value="1"/>
</dbReference>
<dbReference type="Proteomes" id="UP000521032">
    <property type="component" value="Unassembled WGS sequence"/>
</dbReference>
<dbReference type="InterPro" id="IPR002912">
    <property type="entry name" value="ACT_dom"/>
</dbReference>
<dbReference type="PROSITE" id="PS51671">
    <property type="entry name" value="ACT"/>
    <property type="match status" value="1"/>
</dbReference>
<comment type="similarity">
    <text evidence="5 14">Belongs to the aspartokinase family.</text>
</comment>
<comment type="pathway">
    <text evidence="2 15">Amino-acid biosynthesis; L-lysine biosynthesis via DAP pathway; (S)-tetrahydrodipicolinate from L-aspartate: step 1/4.</text>
</comment>
<gene>
    <name evidence="17" type="primary">yclM</name>
    <name evidence="17" type="ORF">JEOSCH030_00549</name>
</gene>
<evidence type="ECO:0000256" key="8">
    <source>
        <dbReference type="ARBA" id="ARBA00022777"/>
    </source>
</evidence>
<dbReference type="PANTHER" id="PTHR21499:SF68">
    <property type="entry name" value="ASPARTOKINASE 2"/>
    <property type="match status" value="1"/>
</dbReference>
<dbReference type="UniPathway" id="UPA00050">
    <property type="reaction ID" value="UER00461"/>
</dbReference>
<feature type="binding site" evidence="13">
    <location>
        <position position="184"/>
    </location>
    <ligand>
        <name>ATP</name>
        <dbReference type="ChEBI" id="CHEBI:30616"/>
    </ligand>
</feature>
<dbReference type="InterPro" id="IPR001048">
    <property type="entry name" value="Asp/Glu/Uridylate_kinase"/>
</dbReference>
<dbReference type="GO" id="GO:0005829">
    <property type="term" value="C:cytosol"/>
    <property type="evidence" value="ECO:0007669"/>
    <property type="project" value="TreeGrafter"/>
</dbReference>
<sequence length="395" mass="43240">MSVETVVMKFGGSSVADLEKVKEVAQIIEQRKKNMSVVVVVSAMGKTTNSLIDKAYNLSERPNLREMDMLVATGEIVSASLLSICLNEMSVPAVSLTGFQAGFNSYGKHGSNKIEDVDVTRLKRHLDEEHIVVVTGFQGMNPEGDITTLGRGGSDTSAVAIAAKLGAKCEIYTDVDGIYSADPRIHKGAKKIDVVTYEELMEMAHLGANVIEPRSVEIAERYGVEMEIRLNDGVTPGTRVVGGKDMEKTTLTNVSKLDEVLLVSMSDKTGSSAKITECFLELAQRNVNIDIISQTIVNDQTEISFTSTEASKHEIEDVLESKEIDYRMKTDVSKVSIVGTAMRNQVGIAAKVFEIFLEEDIRFYEISTSEISISYVVDTENTTRVIELLADAFNI</sequence>
<dbReference type="GO" id="GO:0005524">
    <property type="term" value="F:ATP binding"/>
    <property type="evidence" value="ECO:0007669"/>
    <property type="project" value="UniProtKB-KW"/>
</dbReference>
<evidence type="ECO:0000256" key="7">
    <source>
        <dbReference type="ARBA" id="ARBA00022741"/>
    </source>
</evidence>
<evidence type="ECO:0000259" key="16">
    <source>
        <dbReference type="PROSITE" id="PS51671"/>
    </source>
</evidence>
<feature type="domain" description="ACT" evidence="16">
    <location>
        <begin position="337"/>
        <end position="395"/>
    </location>
</feature>
<dbReference type="GO" id="GO:0009089">
    <property type="term" value="P:lysine biosynthetic process via diaminopimelate"/>
    <property type="evidence" value="ECO:0007669"/>
    <property type="project" value="UniProtKB-UniPathway"/>
</dbReference>
<keyword evidence="10" id="KW-0220">Diaminopimelate biosynthesis</keyword>
<evidence type="ECO:0000256" key="4">
    <source>
        <dbReference type="ARBA" id="ARBA00005139"/>
    </source>
</evidence>
<dbReference type="PROSITE" id="PS00324">
    <property type="entry name" value="ASPARTOKINASE"/>
    <property type="match status" value="1"/>
</dbReference>
<dbReference type="PANTHER" id="PTHR21499">
    <property type="entry name" value="ASPARTATE KINASE"/>
    <property type="match status" value="1"/>
</dbReference>
<evidence type="ECO:0000256" key="12">
    <source>
        <dbReference type="ARBA" id="ARBA00047872"/>
    </source>
</evidence>
<dbReference type="NCBIfam" id="TIGR00657">
    <property type="entry name" value="asp_kinases"/>
    <property type="match status" value="1"/>
</dbReference>
<dbReference type="InterPro" id="IPR036393">
    <property type="entry name" value="AceGlu_kinase-like_sf"/>
</dbReference>
<keyword evidence="9 13" id="KW-0067">ATP-binding</keyword>
<dbReference type="UniPathway" id="UPA00034">
    <property type="reaction ID" value="UER00015"/>
</dbReference>
<dbReference type="InterPro" id="IPR045865">
    <property type="entry name" value="ACT-like_dom_sf"/>
</dbReference>
<dbReference type="EMBL" id="CAJEWE010000007">
    <property type="protein sequence ID" value="CAD2073748.1"/>
    <property type="molecule type" value="Genomic_DNA"/>
</dbReference>
<evidence type="ECO:0000256" key="9">
    <source>
        <dbReference type="ARBA" id="ARBA00022840"/>
    </source>
</evidence>
<evidence type="ECO:0000256" key="14">
    <source>
        <dbReference type="RuleBase" id="RU003448"/>
    </source>
</evidence>
<dbReference type="GO" id="GO:0009088">
    <property type="term" value="P:threonine biosynthetic process"/>
    <property type="evidence" value="ECO:0007669"/>
    <property type="project" value="UniProtKB-UniPathway"/>
</dbReference>
<comment type="pathway">
    <text evidence="4 15">Amino-acid biosynthesis; L-threonine biosynthesis; L-threonine from L-aspartate: step 1/5.</text>
</comment>
<comment type="catalytic activity">
    <reaction evidence="12 14">
        <text>L-aspartate + ATP = 4-phospho-L-aspartate + ADP</text>
        <dbReference type="Rhea" id="RHEA:23776"/>
        <dbReference type="ChEBI" id="CHEBI:29991"/>
        <dbReference type="ChEBI" id="CHEBI:30616"/>
        <dbReference type="ChEBI" id="CHEBI:57535"/>
        <dbReference type="ChEBI" id="CHEBI:456216"/>
        <dbReference type="EC" id="2.7.2.4"/>
    </reaction>
</comment>
<keyword evidence="6 14" id="KW-0808">Transferase</keyword>
<dbReference type="Pfam" id="PF00696">
    <property type="entry name" value="AA_kinase"/>
    <property type="match status" value="1"/>
</dbReference>
<evidence type="ECO:0000256" key="10">
    <source>
        <dbReference type="ARBA" id="ARBA00022915"/>
    </source>
</evidence>
<dbReference type="InterPro" id="IPR018042">
    <property type="entry name" value="Aspartate_kinase_CS"/>
</dbReference>
<keyword evidence="8 14" id="KW-0418">Kinase</keyword>
<name>A0A6V7R9U0_9BACL</name>
<dbReference type="RefSeq" id="WP_186085738.1">
    <property type="nucleotide sequence ID" value="NZ_BMDB01000002.1"/>
</dbReference>
<evidence type="ECO:0000313" key="17">
    <source>
        <dbReference type="EMBL" id="CAD2073748.1"/>
    </source>
</evidence>
<accession>A0A6V7R9U0</accession>
<keyword evidence="7 13" id="KW-0547">Nucleotide-binding</keyword>
<dbReference type="Gene3D" id="3.30.70.260">
    <property type="match status" value="2"/>
</dbReference>
<dbReference type="InterPro" id="IPR001341">
    <property type="entry name" value="Asp_kinase"/>
</dbReference>
<evidence type="ECO:0000256" key="15">
    <source>
        <dbReference type="RuleBase" id="RU004249"/>
    </source>
</evidence>
<dbReference type="SUPFAM" id="SSF53633">
    <property type="entry name" value="Carbamate kinase-like"/>
    <property type="match status" value="1"/>
</dbReference>
<dbReference type="Pfam" id="PF22468">
    <property type="entry name" value="ACT_9"/>
    <property type="match status" value="1"/>
</dbReference>
<keyword evidence="11" id="KW-0457">Lysine biosynthesis</keyword>
<feature type="binding site" evidence="13">
    <location>
        <begin position="173"/>
        <end position="174"/>
    </location>
    <ligand>
        <name>ATP</name>
        <dbReference type="ChEBI" id="CHEBI:30616"/>
    </ligand>
</feature>
<evidence type="ECO:0000256" key="11">
    <source>
        <dbReference type="ARBA" id="ARBA00023154"/>
    </source>
</evidence>
<organism evidence="17 18">
    <name type="scientific">Phocicoccus schoeneichii</name>
    <dbReference type="NCBI Taxonomy" id="1812261"/>
    <lineage>
        <taxon>Bacteria</taxon>
        <taxon>Bacillati</taxon>
        <taxon>Bacillota</taxon>
        <taxon>Bacilli</taxon>
        <taxon>Bacillales</taxon>
        <taxon>Salinicoccaceae</taxon>
        <taxon>Phocicoccus</taxon>
    </lineage>
</organism>
<evidence type="ECO:0000256" key="5">
    <source>
        <dbReference type="ARBA" id="ARBA00010122"/>
    </source>
</evidence>
<feature type="binding site" evidence="13">
    <location>
        <position position="75"/>
    </location>
    <ligand>
        <name>substrate</name>
    </ligand>
</feature>
<evidence type="ECO:0000256" key="6">
    <source>
        <dbReference type="ARBA" id="ARBA00022679"/>
    </source>
</evidence>
<evidence type="ECO:0000313" key="18">
    <source>
        <dbReference type="Proteomes" id="UP000521032"/>
    </source>
</evidence>